<evidence type="ECO:0000313" key="3">
    <source>
        <dbReference type="Proteomes" id="UP000467700"/>
    </source>
</evidence>
<accession>A0A8S0VXT3</accession>
<reference evidence="2 3" key="1">
    <citation type="submission" date="2020-01" db="EMBL/GenBank/DDBJ databases">
        <authorList>
            <person name="Gupta K D."/>
        </authorList>
    </citation>
    <scope>NUCLEOTIDE SEQUENCE [LARGE SCALE GENOMIC DNA]</scope>
</reference>
<dbReference type="Proteomes" id="UP000467700">
    <property type="component" value="Unassembled WGS sequence"/>
</dbReference>
<keyword evidence="1" id="KW-0732">Signal</keyword>
<feature type="chain" id="PRO_5035848646" evidence="1">
    <location>
        <begin position="19"/>
        <end position="157"/>
    </location>
</feature>
<keyword evidence="3" id="KW-1185">Reference proteome</keyword>
<gene>
    <name evidence="2" type="ORF">AAE3_LOCUS3490</name>
</gene>
<evidence type="ECO:0000313" key="2">
    <source>
        <dbReference type="EMBL" id="CAA7261311.1"/>
    </source>
</evidence>
<evidence type="ECO:0000256" key="1">
    <source>
        <dbReference type="SAM" id="SignalP"/>
    </source>
</evidence>
<sequence>MRLVSLFAFLAVFSVVSSLSIPVHRDIAAHLGTSTASTLQARSPVHVTFHSGTKGRLRSLKIRPNTANHAHVTRWHESAVKAHVAQHFPEAHQVTIRKLVHQYGSNDPQPHIVVMMKKANGKKIMNDKNGVWHHVPVDAAHIPQPYMDALAAKGHVL</sequence>
<name>A0A8S0VXT3_CYCAE</name>
<feature type="signal peptide" evidence="1">
    <location>
        <begin position="1"/>
        <end position="18"/>
    </location>
</feature>
<proteinExistence type="predicted"/>
<comment type="caution">
    <text evidence="2">The sequence shown here is derived from an EMBL/GenBank/DDBJ whole genome shotgun (WGS) entry which is preliminary data.</text>
</comment>
<organism evidence="2 3">
    <name type="scientific">Cyclocybe aegerita</name>
    <name type="common">Black poplar mushroom</name>
    <name type="synonym">Agrocybe aegerita</name>
    <dbReference type="NCBI Taxonomy" id="1973307"/>
    <lineage>
        <taxon>Eukaryota</taxon>
        <taxon>Fungi</taxon>
        <taxon>Dikarya</taxon>
        <taxon>Basidiomycota</taxon>
        <taxon>Agaricomycotina</taxon>
        <taxon>Agaricomycetes</taxon>
        <taxon>Agaricomycetidae</taxon>
        <taxon>Agaricales</taxon>
        <taxon>Agaricineae</taxon>
        <taxon>Bolbitiaceae</taxon>
        <taxon>Cyclocybe</taxon>
    </lineage>
</organism>
<dbReference type="AlphaFoldDB" id="A0A8S0VXT3"/>
<dbReference type="EMBL" id="CACVBS010000032">
    <property type="protein sequence ID" value="CAA7261311.1"/>
    <property type="molecule type" value="Genomic_DNA"/>
</dbReference>
<protein>
    <submittedName>
        <fullName evidence="2">Uncharacterized protein</fullName>
    </submittedName>
</protein>